<dbReference type="Gene3D" id="3.40.50.720">
    <property type="entry name" value="NAD(P)-binding Rossmann-like Domain"/>
    <property type="match status" value="1"/>
</dbReference>
<dbReference type="Pfam" id="PF02254">
    <property type="entry name" value="TrkA_N"/>
    <property type="match status" value="1"/>
</dbReference>
<reference evidence="3 5" key="1">
    <citation type="submission" date="2018-06" db="EMBL/GenBank/DDBJ databases">
        <authorList>
            <consortium name="Pathogen Informatics"/>
            <person name="Doyle S."/>
        </authorList>
    </citation>
    <scope>NUCLEOTIDE SEQUENCE [LARGE SCALE GENOMIC DNA]</scope>
    <source>
        <strain evidence="3 5">NCTC11190</strain>
    </source>
</reference>
<organism evidence="3 5">
    <name type="scientific">Rikenella microfusus</name>
    <dbReference type="NCBI Taxonomy" id="28139"/>
    <lineage>
        <taxon>Bacteria</taxon>
        <taxon>Pseudomonadati</taxon>
        <taxon>Bacteroidota</taxon>
        <taxon>Bacteroidia</taxon>
        <taxon>Bacteroidales</taxon>
        <taxon>Rikenellaceae</taxon>
        <taxon>Rikenella</taxon>
    </lineage>
</organism>
<dbReference type="EMBL" id="UGVL01000001">
    <property type="protein sequence ID" value="SUE35145.1"/>
    <property type="molecule type" value="Genomic_DNA"/>
</dbReference>
<name>A0A379MMN2_9BACT</name>
<dbReference type="Gene3D" id="3.30.70.1450">
    <property type="entry name" value="Regulator of K+ conductance, C-terminal domain"/>
    <property type="match status" value="1"/>
</dbReference>
<dbReference type="SUPFAM" id="SSF116726">
    <property type="entry name" value="TrkA C-terminal domain-like"/>
    <property type="match status" value="1"/>
</dbReference>
<evidence type="ECO:0000313" key="5">
    <source>
        <dbReference type="Proteomes" id="UP000255233"/>
    </source>
</evidence>
<evidence type="ECO:0000313" key="4">
    <source>
        <dbReference type="EMBL" id="SUE35145.1"/>
    </source>
</evidence>
<dbReference type="GO" id="GO:0006813">
    <property type="term" value="P:potassium ion transport"/>
    <property type="evidence" value="ECO:0007669"/>
    <property type="project" value="InterPro"/>
</dbReference>
<dbReference type="PROSITE" id="PS51202">
    <property type="entry name" value="RCK_C"/>
    <property type="match status" value="1"/>
</dbReference>
<gene>
    <name evidence="3" type="primary">ktrA_1</name>
    <name evidence="4" type="synonym">ktrA_2</name>
    <name evidence="3" type="ORF">NCTC11190_00005</name>
    <name evidence="4" type="ORF">NCTC11190_02391</name>
</gene>
<dbReference type="Proteomes" id="UP000255233">
    <property type="component" value="Unassembled WGS sequence"/>
</dbReference>
<protein>
    <submittedName>
        <fullName evidence="3">Ktr system potassium uptake protein A</fullName>
    </submittedName>
</protein>
<dbReference type="STRING" id="880526.GCA_000427365_01430"/>
<proteinExistence type="predicted"/>
<dbReference type="PANTHER" id="PTHR43833">
    <property type="entry name" value="POTASSIUM CHANNEL PROTEIN 2-RELATED-RELATED"/>
    <property type="match status" value="1"/>
</dbReference>
<dbReference type="OrthoDB" id="9776294at2"/>
<dbReference type="InterPro" id="IPR050721">
    <property type="entry name" value="Trk_Ktr_HKT_K-transport"/>
</dbReference>
<dbReference type="RefSeq" id="WP_027291111.1">
    <property type="nucleotide sequence ID" value="NZ_UGVL01000001.1"/>
</dbReference>
<evidence type="ECO:0000259" key="2">
    <source>
        <dbReference type="PROSITE" id="PS51202"/>
    </source>
</evidence>
<evidence type="ECO:0000313" key="3">
    <source>
        <dbReference type="EMBL" id="SUE32825.1"/>
    </source>
</evidence>
<dbReference type="InterPro" id="IPR036291">
    <property type="entry name" value="NAD(P)-bd_dom_sf"/>
</dbReference>
<dbReference type="PANTHER" id="PTHR43833:SF7">
    <property type="entry name" value="KTR SYSTEM POTASSIUM UPTAKE PROTEIN C"/>
    <property type="match status" value="1"/>
</dbReference>
<dbReference type="InterPro" id="IPR036721">
    <property type="entry name" value="RCK_C_sf"/>
</dbReference>
<dbReference type="InterPro" id="IPR006037">
    <property type="entry name" value="RCK_C"/>
</dbReference>
<dbReference type="SUPFAM" id="SSF51735">
    <property type="entry name" value="NAD(P)-binding Rossmann-fold domains"/>
    <property type="match status" value="1"/>
</dbReference>
<sequence length="230" mass="25475">MKYIIIGLGNFGSVLAARLTQMGHEVIGVDEHRNRVDELRDSLSSTICMDASDTDALKTLPLNQADLVIVAIGENFAASIQIVAQLRQMKIDNIVARALNELHRTVLQALGVKRIIFPEQEAAEVMAQSFELNGFLSSYQIDRDHYVMRFALPSPLDGKTVSDSEIERGGLKLLAVIRNSAERNSIGITHNRELAVDPVLPETTLTDGDIIVVYGTLAAYNRFTRSLRER</sequence>
<feature type="domain" description="RCK N-terminal" evidence="1">
    <location>
        <begin position="1"/>
        <end position="116"/>
    </location>
</feature>
<keyword evidence="5" id="KW-1185">Reference proteome</keyword>
<dbReference type="PROSITE" id="PS51201">
    <property type="entry name" value="RCK_N"/>
    <property type="match status" value="1"/>
</dbReference>
<dbReference type="InterPro" id="IPR003148">
    <property type="entry name" value="RCK_N"/>
</dbReference>
<dbReference type="GO" id="GO:0008324">
    <property type="term" value="F:monoatomic cation transmembrane transporter activity"/>
    <property type="evidence" value="ECO:0007669"/>
    <property type="project" value="InterPro"/>
</dbReference>
<evidence type="ECO:0000259" key="1">
    <source>
        <dbReference type="PROSITE" id="PS51201"/>
    </source>
</evidence>
<dbReference type="AlphaFoldDB" id="A0A379MMN2"/>
<accession>A0A379MMN2</accession>
<feature type="domain" description="RCK C-terminal" evidence="2">
    <location>
        <begin position="133"/>
        <end position="229"/>
    </location>
</feature>
<dbReference type="Pfam" id="PF02080">
    <property type="entry name" value="TrkA_C"/>
    <property type="match status" value="1"/>
</dbReference>
<dbReference type="EMBL" id="UGVL01000001">
    <property type="protein sequence ID" value="SUE32825.1"/>
    <property type="molecule type" value="Genomic_DNA"/>
</dbReference>